<evidence type="ECO:0000259" key="5">
    <source>
        <dbReference type="Pfam" id="PF03865"/>
    </source>
</evidence>
<dbReference type="InterPro" id="IPR035251">
    <property type="entry name" value="ShlB_POTRA"/>
</dbReference>
<dbReference type="Gene3D" id="2.40.160.50">
    <property type="entry name" value="membrane protein fhac: a member of the omp85/tpsb transporter family"/>
    <property type="match status" value="1"/>
</dbReference>
<keyword evidence="1" id="KW-1134">Transmembrane beta strand</keyword>
<evidence type="ECO:0000256" key="4">
    <source>
        <dbReference type="SAM" id="MobiDB-lite"/>
    </source>
</evidence>
<keyword evidence="1" id="KW-0472">Membrane</keyword>
<evidence type="ECO:0000259" key="6">
    <source>
        <dbReference type="Pfam" id="PF08479"/>
    </source>
</evidence>
<evidence type="ECO:0000313" key="8">
    <source>
        <dbReference type="EMBL" id="TDP07964.1"/>
    </source>
</evidence>
<dbReference type="InterPro" id="IPR051544">
    <property type="entry name" value="TPS_OM_transporter"/>
</dbReference>
<keyword evidence="9" id="KW-1185">Reference proteome</keyword>
<evidence type="ECO:0000259" key="7">
    <source>
        <dbReference type="Pfam" id="PF17287"/>
    </source>
</evidence>
<dbReference type="GO" id="GO:0098046">
    <property type="term" value="C:type V protein secretion system complex"/>
    <property type="evidence" value="ECO:0007669"/>
    <property type="project" value="TreeGrafter"/>
</dbReference>
<dbReference type="Pfam" id="PF08479">
    <property type="entry name" value="POTRA_2"/>
    <property type="match status" value="1"/>
</dbReference>
<dbReference type="GO" id="GO:0046819">
    <property type="term" value="P:protein secretion by the type V secretion system"/>
    <property type="evidence" value="ECO:0007669"/>
    <property type="project" value="TreeGrafter"/>
</dbReference>
<dbReference type="Proteomes" id="UP000295357">
    <property type="component" value="Unassembled WGS sequence"/>
</dbReference>
<keyword evidence="2" id="KW-0812">Transmembrane</keyword>
<organism evidence="8 9">
    <name type="scientific">Roseateles asaccharophilus</name>
    <dbReference type="NCBI Taxonomy" id="582607"/>
    <lineage>
        <taxon>Bacteria</taxon>
        <taxon>Pseudomonadati</taxon>
        <taxon>Pseudomonadota</taxon>
        <taxon>Betaproteobacteria</taxon>
        <taxon>Burkholderiales</taxon>
        <taxon>Sphaerotilaceae</taxon>
        <taxon>Roseateles</taxon>
    </lineage>
</organism>
<dbReference type="PANTHER" id="PTHR34597:SF3">
    <property type="entry name" value="OUTER MEMBRANE TRANSPORTER CDIB"/>
    <property type="match status" value="1"/>
</dbReference>
<dbReference type="GO" id="GO:0008320">
    <property type="term" value="F:protein transmembrane transporter activity"/>
    <property type="evidence" value="ECO:0007669"/>
    <property type="project" value="TreeGrafter"/>
</dbReference>
<dbReference type="Pfam" id="PF03865">
    <property type="entry name" value="ShlB"/>
    <property type="match status" value="1"/>
</dbReference>
<dbReference type="PANTHER" id="PTHR34597">
    <property type="entry name" value="SLR1661 PROTEIN"/>
    <property type="match status" value="1"/>
</dbReference>
<comment type="caution">
    <text evidence="8">The sequence shown here is derived from an EMBL/GenBank/DDBJ whole genome shotgun (WGS) entry which is preliminary data.</text>
</comment>
<evidence type="ECO:0000256" key="2">
    <source>
        <dbReference type="ARBA" id="ARBA00022692"/>
    </source>
</evidence>
<gene>
    <name evidence="8" type="ORF">DFR39_106230</name>
</gene>
<dbReference type="EMBL" id="SNXE01000006">
    <property type="protein sequence ID" value="TDP07964.1"/>
    <property type="molecule type" value="Genomic_DNA"/>
</dbReference>
<dbReference type="InterPro" id="IPR013686">
    <property type="entry name" value="Polypept-transport_assoc_ShlB"/>
</dbReference>
<sequence length="564" mass="61565">MPVAVPDPAAQQQLQQQREAEQRRQLEREPDVRLQDAPPRATSLARERLDAATPETPCFQIQRVELLGLEGLAALEHVLRPALNGPEGNDPPEGRCLGVRGVSILLSRLQDALIAQGYITTRVLTPAQDLSSGRLQLQVVPGRLHQIRVREGSSPQLRLGNALPTRPGELINLRDLEQALENLQRVPGAQADIQVAPAQSSQEPGMSDLAVSYQGGRAWRLQLALDDGGSAATGRHALGLTASLDHLLTLNDLFYLTLNRDLGRVDRSLRGSQGPASGNGGQVLHYSLPWGYSLLSLNFSRSGYRQVVIGANQDYVYRGRSDSGEIKLGTTLWRDARHKFGVWAKLYSRGSRNYIDDTEVEVQRRRVGGWEAGLQLKRSGEGGGSSELNLSLRRGTGAFSALPAPEEEFGEGSSRLALLQGELSLNLPLTLGERKAQFNSLWRGQLAQRPLVAQDRFAIGGRYTVRGFGSDSSLSADNGLLWRTEIELPLSSLVAGYAGVDQGWVAGGPGAERLAGRHLAGLVLGTRWRWQGLYLDVFAGMPLRQPERFPEARLNAGFNLTYSL</sequence>
<evidence type="ECO:0000256" key="3">
    <source>
        <dbReference type="ARBA" id="ARBA00023237"/>
    </source>
</evidence>
<dbReference type="AlphaFoldDB" id="A0A4R6MZ79"/>
<protein>
    <submittedName>
        <fullName evidence="8">Hemolysin activation/secretion protein</fullName>
    </submittedName>
</protein>
<feature type="domain" description="ShlB POTRA" evidence="7">
    <location>
        <begin position="144"/>
        <end position="197"/>
    </location>
</feature>
<keyword evidence="3" id="KW-0998">Cell outer membrane</keyword>
<evidence type="ECO:0000313" key="9">
    <source>
        <dbReference type="Proteomes" id="UP000295357"/>
    </source>
</evidence>
<evidence type="ECO:0000256" key="1">
    <source>
        <dbReference type="ARBA" id="ARBA00022452"/>
    </source>
</evidence>
<dbReference type="Gene3D" id="3.10.20.310">
    <property type="entry name" value="membrane protein fhac"/>
    <property type="match status" value="1"/>
</dbReference>
<proteinExistence type="predicted"/>
<feature type="domain" description="Polypeptide-transport-associated ShlB-type" evidence="6">
    <location>
        <begin position="90"/>
        <end position="142"/>
    </location>
</feature>
<dbReference type="PIRSF" id="PIRSF029745">
    <property type="entry name" value="FhaC"/>
    <property type="match status" value="1"/>
</dbReference>
<reference evidence="8 9" key="1">
    <citation type="submission" date="2019-03" db="EMBL/GenBank/DDBJ databases">
        <title>Genomic Encyclopedia of Type Strains, Phase IV (KMG-IV): sequencing the most valuable type-strain genomes for metagenomic binning, comparative biology and taxonomic classification.</title>
        <authorList>
            <person name="Goeker M."/>
        </authorList>
    </citation>
    <scope>NUCLEOTIDE SEQUENCE [LARGE SCALE GENOMIC DNA]</scope>
    <source>
        <strain evidence="8 9">DSM 25082</strain>
    </source>
</reference>
<feature type="region of interest" description="Disordered" evidence="4">
    <location>
        <begin position="1"/>
        <end position="41"/>
    </location>
</feature>
<feature type="compositionally biased region" description="Basic and acidic residues" evidence="4">
    <location>
        <begin position="18"/>
        <end position="34"/>
    </location>
</feature>
<dbReference type="InterPro" id="IPR005565">
    <property type="entry name" value="Hemolysn_activator_HlyB_C"/>
</dbReference>
<dbReference type="Pfam" id="PF17287">
    <property type="entry name" value="POTRA_3"/>
    <property type="match status" value="1"/>
</dbReference>
<feature type="domain" description="Haemolysin activator HlyB C-terminal" evidence="5">
    <location>
        <begin position="205"/>
        <end position="527"/>
    </location>
</feature>
<accession>A0A4R6MZ79</accession>
<dbReference type="InterPro" id="IPR027282">
    <property type="entry name" value="TPS"/>
</dbReference>
<name>A0A4R6MZ79_9BURK</name>